<accession>A0A3T0IIU0</accession>
<reference evidence="1" key="1">
    <citation type="submission" date="2018-12" db="EMBL/GenBank/DDBJ databases">
        <title>Characterization of a N4-like bacteriophage infecting a coral-derived Vibrio strain.</title>
        <authorList>
            <person name="Huang S."/>
        </authorList>
    </citation>
    <scope>NUCLEOTIDE SEQUENCE [LARGE SCALE GENOMIC DNA]</scope>
</reference>
<gene>
    <name evidence="1" type="ORF">SBP1_gp111</name>
</gene>
<dbReference type="EMBL" id="MK301608">
    <property type="protein sequence ID" value="AZU99703.1"/>
    <property type="molecule type" value="Genomic_DNA"/>
</dbReference>
<evidence type="ECO:0000313" key="2">
    <source>
        <dbReference type="Proteomes" id="UP000290131"/>
    </source>
</evidence>
<dbReference type="SMR" id="A0A3T0IIU0"/>
<dbReference type="InterPro" id="IPR043502">
    <property type="entry name" value="DNA/RNA_pol_sf"/>
</dbReference>
<evidence type="ECO:0000313" key="1">
    <source>
        <dbReference type="EMBL" id="AZU99703.1"/>
    </source>
</evidence>
<dbReference type="SUPFAM" id="SSF56672">
    <property type="entry name" value="DNA/RNA polymerases"/>
    <property type="match status" value="1"/>
</dbReference>
<dbReference type="Proteomes" id="UP000290131">
    <property type="component" value="Segment"/>
</dbReference>
<proteinExistence type="predicted"/>
<keyword evidence="2" id="KW-1185">Reference proteome</keyword>
<organism evidence="1">
    <name type="scientific">Vibrio virus vB_VspP_SBP1</name>
    <dbReference type="NCBI Taxonomy" id="2500581"/>
    <lineage>
        <taxon>Viruses</taxon>
        <taxon>Duplodnaviria</taxon>
        <taxon>Heunggongvirae</taxon>
        <taxon>Uroviricota</taxon>
        <taxon>Caudoviricetes</taxon>
        <taxon>Schitoviridae</taxon>
        <taxon>Electravirus</taxon>
        <taxon>Electravirus Sbp1</taxon>
    </lineage>
</organism>
<protein>
    <submittedName>
        <fullName evidence="1">DNA-dependent RNA polymerase</fullName>
    </submittedName>
</protein>
<name>A0A3T0IIU0_9CAUD</name>
<sequence length="324" mass="38289">MDKVLFDLQQQLEYRTSNQHINLYFEEERNSFTLDPLMYIMDYMSECKDKDYTYQKKGSPLQLVRHDLLEVDGWLCDEDNMETIDHILYRMMCLIYTTKGGVTAQALAGLVFNKVDFEEKQRRLKLASIFLDAIAVSEYVNIRNTPDKIYFEPTVELSMERQREITHLGHPLPMIYAPRVKDNRSLGYATHKIPMLAGGKLKQHDKDICLDHFNRLNATQYCIELRMGMMYQPTFHAEAKVKKNGEWETPEDIQKRKEQFDLMVAELPLKIGEMVKQGNRFYIPHYADNRIRTYAKAYHFNYQGAKWTKAAVQFKHKEIVKPEF</sequence>